<evidence type="ECO:0000313" key="2">
    <source>
        <dbReference type="EMBL" id="PIT95632.1"/>
    </source>
</evidence>
<feature type="domain" description="NAD-dependent epimerase/dehydratase" evidence="1">
    <location>
        <begin position="20"/>
        <end position="252"/>
    </location>
</feature>
<dbReference type="InterPro" id="IPR036291">
    <property type="entry name" value="NAD(P)-bd_dom_sf"/>
</dbReference>
<name>A0A2M6WS99_9BACT</name>
<dbReference type="AlphaFoldDB" id="A0A2M6WS99"/>
<proteinExistence type="predicted"/>
<dbReference type="Gene3D" id="3.90.25.10">
    <property type="entry name" value="UDP-galactose 4-epimerase, domain 1"/>
    <property type="match status" value="1"/>
</dbReference>
<dbReference type="PANTHER" id="PTHR43245">
    <property type="entry name" value="BIFUNCTIONAL POLYMYXIN RESISTANCE PROTEIN ARNA"/>
    <property type="match status" value="1"/>
</dbReference>
<evidence type="ECO:0000259" key="1">
    <source>
        <dbReference type="Pfam" id="PF01370"/>
    </source>
</evidence>
<accession>A0A2M6WS99</accession>
<dbReference type="Gene3D" id="3.40.50.720">
    <property type="entry name" value="NAD(P)-binding Rossmann-like Domain"/>
    <property type="match status" value="1"/>
</dbReference>
<sequence>MAKILSIKKLKKNKSMAKTLVTGGAGFIGSNLVDALIERGDEVIIIDNLTTGKKENINPKANFKELDLRNLESIEPYFKGVDYVFHQAALARVQPSIEDPIKYNDNNVNTTLNVLVAARNAKVKKVVYASSSSVYGDQEKMPLTEDIVATPISPYALQKYIGEEYCCLFSYVYKLPTICLRYFNVYGPRMARAGAYASVISIFGQQRKKGKPMTIAGDGTHLRSYTYIKDIVRANLLAAESEFGDGRAINVGQNTEYSVNEIAKMFGGLTTNIPERIEPARNLCGNALAKKLLGWEPTMDLPKWLKEYKREMGLS</sequence>
<dbReference type="Pfam" id="PF01370">
    <property type="entry name" value="Epimerase"/>
    <property type="match status" value="1"/>
</dbReference>
<gene>
    <name evidence="2" type="ORF">COT96_00090</name>
</gene>
<dbReference type="InterPro" id="IPR001509">
    <property type="entry name" value="Epimerase_deHydtase"/>
</dbReference>
<dbReference type="EMBL" id="PFAO01000003">
    <property type="protein sequence ID" value="PIT95632.1"/>
    <property type="molecule type" value="Genomic_DNA"/>
</dbReference>
<dbReference type="PANTHER" id="PTHR43245:SF13">
    <property type="entry name" value="UDP-D-APIOSE_UDP-D-XYLOSE SYNTHASE 2"/>
    <property type="match status" value="1"/>
</dbReference>
<protein>
    <recommendedName>
        <fullName evidence="1">NAD-dependent epimerase/dehydratase domain-containing protein</fullName>
    </recommendedName>
</protein>
<dbReference type="InterPro" id="IPR050177">
    <property type="entry name" value="Lipid_A_modif_metabolic_enz"/>
</dbReference>
<evidence type="ECO:0000313" key="3">
    <source>
        <dbReference type="Proteomes" id="UP000228964"/>
    </source>
</evidence>
<dbReference type="Proteomes" id="UP000228964">
    <property type="component" value="Unassembled WGS sequence"/>
</dbReference>
<dbReference type="SUPFAM" id="SSF51735">
    <property type="entry name" value="NAD(P)-binding Rossmann-fold domains"/>
    <property type="match status" value="1"/>
</dbReference>
<comment type="caution">
    <text evidence="2">The sequence shown here is derived from an EMBL/GenBank/DDBJ whole genome shotgun (WGS) entry which is preliminary data.</text>
</comment>
<reference evidence="3" key="1">
    <citation type="submission" date="2017-09" db="EMBL/GenBank/DDBJ databases">
        <title>Depth-based differentiation of microbial function through sediment-hosted aquifers and enrichment of novel symbionts in the deep terrestrial subsurface.</title>
        <authorList>
            <person name="Probst A.J."/>
            <person name="Ladd B."/>
            <person name="Jarett J.K."/>
            <person name="Geller-Mcgrath D.E."/>
            <person name="Sieber C.M.K."/>
            <person name="Emerson J.B."/>
            <person name="Anantharaman K."/>
            <person name="Thomas B.C."/>
            <person name="Malmstrom R."/>
            <person name="Stieglmeier M."/>
            <person name="Klingl A."/>
            <person name="Woyke T."/>
            <person name="Ryan C.M."/>
            <person name="Banfield J.F."/>
        </authorList>
    </citation>
    <scope>NUCLEOTIDE SEQUENCE [LARGE SCALE GENOMIC DNA]</scope>
</reference>
<organism evidence="2 3">
    <name type="scientific">Candidatus Falkowbacteria bacterium CG10_big_fil_rev_8_21_14_0_10_38_22</name>
    <dbReference type="NCBI Taxonomy" id="1974564"/>
    <lineage>
        <taxon>Bacteria</taxon>
        <taxon>Candidatus Falkowiibacteriota</taxon>
    </lineage>
</organism>